<gene>
    <name evidence="2" type="ORF">HMF7854_11315</name>
</gene>
<dbReference type="Proteomes" id="UP000274661">
    <property type="component" value="Unassembled WGS sequence"/>
</dbReference>
<dbReference type="SUPFAM" id="SSF51735">
    <property type="entry name" value="NAD(P)-binding Rossmann-fold domains"/>
    <property type="match status" value="1"/>
</dbReference>
<evidence type="ECO:0000313" key="3">
    <source>
        <dbReference type="Proteomes" id="UP000274661"/>
    </source>
</evidence>
<accession>A0A3R9WTD1</accession>
<dbReference type="Gene3D" id="3.40.50.720">
    <property type="entry name" value="NAD(P)-binding Rossmann-like Domain"/>
    <property type="match status" value="1"/>
</dbReference>
<reference evidence="2 3" key="1">
    <citation type="submission" date="2018-12" db="EMBL/GenBank/DDBJ databases">
        <title>Sphingomonas sp. HMF7854 Genome sequencing and assembly.</title>
        <authorList>
            <person name="Cha I."/>
            <person name="Kang H."/>
            <person name="Kim H."/>
            <person name="Kang J."/>
            <person name="Joh K."/>
        </authorList>
    </citation>
    <scope>NUCLEOTIDE SEQUENCE [LARGE SCALE GENOMIC DNA]</scope>
    <source>
        <strain evidence="2 3">HMF7854</strain>
    </source>
</reference>
<dbReference type="InterPro" id="IPR036291">
    <property type="entry name" value="NAD(P)-bd_dom_sf"/>
</dbReference>
<evidence type="ECO:0000313" key="2">
    <source>
        <dbReference type="EMBL" id="RST31364.1"/>
    </source>
</evidence>
<dbReference type="GO" id="GO:0005737">
    <property type="term" value="C:cytoplasm"/>
    <property type="evidence" value="ECO:0007669"/>
    <property type="project" value="TreeGrafter"/>
</dbReference>
<dbReference type="GO" id="GO:0004029">
    <property type="term" value="F:aldehyde dehydrogenase (NAD+) activity"/>
    <property type="evidence" value="ECO:0007669"/>
    <property type="project" value="TreeGrafter"/>
</dbReference>
<dbReference type="InterPro" id="IPR051783">
    <property type="entry name" value="NAD(P)-dependent_oxidoreduct"/>
</dbReference>
<sequence length="301" mass="31299">MRLALTGATGFVGGHLLDLALDAGCSVSALARRPQPSRAGVQWIAGDLADRAAHGRLVDGAKAVIHVAGVLNAPDEAGFEAGNVAGTAAMLAASEAAGVRRFVFVSSLSAREPRLSLYGASKARAETLVAASPLDTAIVRPPAVYGPGDRETLDLFRMARLGAVLMPPAGRVSLIHADDLARLLLALAADDDVPSGPLEPDDGTPGGFSHGDFARLLGAAVGRRVVPLSTPAPLLRLAARLDGLVRGRGAKLTADRVSYFCHPDWVADPARAVPERLWAPEIPTPRGLADTAGWYRQAGWL</sequence>
<protein>
    <submittedName>
        <fullName evidence="2">NAD-dependent epimerase/dehydratase family protein</fullName>
    </submittedName>
</protein>
<evidence type="ECO:0000259" key="1">
    <source>
        <dbReference type="Pfam" id="PF01370"/>
    </source>
</evidence>
<proteinExistence type="predicted"/>
<name>A0A3R9WTD1_9SPHN</name>
<dbReference type="PANTHER" id="PTHR48079">
    <property type="entry name" value="PROTEIN YEEZ"/>
    <property type="match status" value="1"/>
</dbReference>
<dbReference type="Pfam" id="PF01370">
    <property type="entry name" value="Epimerase"/>
    <property type="match status" value="1"/>
</dbReference>
<dbReference type="EMBL" id="RWJF01000001">
    <property type="protein sequence ID" value="RST31364.1"/>
    <property type="molecule type" value="Genomic_DNA"/>
</dbReference>
<dbReference type="PANTHER" id="PTHR48079:SF6">
    <property type="entry name" value="NAD(P)-BINDING DOMAIN-CONTAINING PROTEIN-RELATED"/>
    <property type="match status" value="1"/>
</dbReference>
<dbReference type="AlphaFoldDB" id="A0A3R9WTD1"/>
<dbReference type="RefSeq" id="WP_126719192.1">
    <property type="nucleotide sequence ID" value="NZ_RWJF01000001.1"/>
</dbReference>
<dbReference type="OrthoDB" id="9814124at2"/>
<organism evidence="2 3">
    <name type="scientific">Sphingomonas ginkgonis</name>
    <dbReference type="NCBI Taxonomy" id="2315330"/>
    <lineage>
        <taxon>Bacteria</taxon>
        <taxon>Pseudomonadati</taxon>
        <taxon>Pseudomonadota</taxon>
        <taxon>Alphaproteobacteria</taxon>
        <taxon>Sphingomonadales</taxon>
        <taxon>Sphingomonadaceae</taxon>
        <taxon>Sphingomonas</taxon>
    </lineage>
</organism>
<feature type="domain" description="NAD-dependent epimerase/dehydratase" evidence="1">
    <location>
        <begin position="5"/>
        <end position="190"/>
    </location>
</feature>
<keyword evidence="3" id="KW-1185">Reference proteome</keyword>
<dbReference type="InterPro" id="IPR001509">
    <property type="entry name" value="Epimerase_deHydtase"/>
</dbReference>
<comment type="caution">
    <text evidence="2">The sequence shown here is derived from an EMBL/GenBank/DDBJ whole genome shotgun (WGS) entry which is preliminary data.</text>
</comment>